<keyword evidence="1" id="KW-0479">Metal-binding</keyword>
<evidence type="ECO:0000256" key="1">
    <source>
        <dbReference type="ARBA" id="ARBA00022723"/>
    </source>
</evidence>
<dbReference type="PANTHER" id="PTHR43434">
    <property type="entry name" value="PHOSPHOGLYCOLATE PHOSPHATASE"/>
    <property type="match status" value="1"/>
</dbReference>
<sequence>MIRAVLFDLDGTLADTALDLGNALNALLAENGRPAQPESATRPIASHGARGLIRLGFGIEGDHPDFPTLRARYLDLYDAHFENNPILFPGVPELIASLAEQDIPWGIVTNKPERFTHRLLPLLPFPSAPAVVVSGDTAGAPKPDPRPMLYACEVLDIPPEHCLYLGDAERDIEAGRKVGMKTLIANWGYIAENDNPEAWGADGAIEHPLDLIAHL</sequence>
<name>A0A345Y7S0_9NEIS</name>
<dbReference type="NCBIfam" id="TIGR01549">
    <property type="entry name" value="HAD-SF-IA-v1"/>
    <property type="match status" value="1"/>
</dbReference>
<dbReference type="NCBIfam" id="TIGR01509">
    <property type="entry name" value="HAD-SF-IA-v3"/>
    <property type="match status" value="1"/>
</dbReference>
<dbReference type="SFLD" id="SFLDG01129">
    <property type="entry name" value="C1.5:_HAD__Beta-PGM__Phosphata"/>
    <property type="match status" value="1"/>
</dbReference>
<evidence type="ECO:0000256" key="3">
    <source>
        <dbReference type="ARBA" id="ARBA00022842"/>
    </source>
</evidence>
<proteinExistence type="predicted"/>
<dbReference type="InterPro" id="IPR006439">
    <property type="entry name" value="HAD-SF_hydro_IA"/>
</dbReference>
<evidence type="ECO:0000256" key="2">
    <source>
        <dbReference type="ARBA" id="ARBA00022801"/>
    </source>
</evidence>
<reference evidence="5 6" key="1">
    <citation type="submission" date="2018-07" db="EMBL/GenBank/DDBJ databases">
        <title>Crenobacter cavernae sp. nov., isolated from a karst cave.</title>
        <authorList>
            <person name="Zhu H."/>
        </authorList>
    </citation>
    <scope>NUCLEOTIDE SEQUENCE [LARGE SCALE GENOMIC DNA]</scope>
    <source>
        <strain evidence="5 6">K1W11S-77</strain>
    </source>
</reference>
<dbReference type="PANTHER" id="PTHR43434:SF23">
    <property type="entry name" value="PHOSPHOGLYCOLATE PHOSPHATASE"/>
    <property type="match status" value="1"/>
</dbReference>
<dbReference type="PRINTS" id="PR00413">
    <property type="entry name" value="HADHALOGNASE"/>
</dbReference>
<dbReference type="Pfam" id="PF13419">
    <property type="entry name" value="HAD_2"/>
    <property type="match status" value="1"/>
</dbReference>
<dbReference type="SFLD" id="SFLDG01135">
    <property type="entry name" value="C1.5.6:_HAD__Beta-PGM__Phospha"/>
    <property type="match status" value="1"/>
</dbReference>
<protein>
    <submittedName>
        <fullName evidence="5">HAD family hydrolase</fullName>
    </submittedName>
</protein>
<dbReference type="OrthoDB" id="9776368at2"/>
<dbReference type="InterPro" id="IPR023214">
    <property type="entry name" value="HAD_sf"/>
</dbReference>
<gene>
    <name evidence="5" type="ORF">DWG20_11270</name>
</gene>
<dbReference type="KEGG" id="ccah:DWG20_11270"/>
<dbReference type="GO" id="GO:0005829">
    <property type="term" value="C:cytosol"/>
    <property type="evidence" value="ECO:0007669"/>
    <property type="project" value="TreeGrafter"/>
</dbReference>
<dbReference type="GO" id="GO:0008967">
    <property type="term" value="F:phosphoglycolate phosphatase activity"/>
    <property type="evidence" value="ECO:0007669"/>
    <property type="project" value="TreeGrafter"/>
</dbReference>
<dbReference type="InterPro" id="IPR023198">
    <property type="entry name" value="PGP-like_dom2"/>
</dbReference>
<dbReference type="AlphaFoldDB" id="A0A345Y7S0"/>
<dbReference type="InterPro" id="IPR041492">
    <property type="entry name" value="HAD_2"/>
</dbReference>
<dbReference type="Gene3D" id="1.10.150.240">
    <property type="entry name" value="Putative phosphatase, domain 2"/>
    <property type="match status" value="1"/>
</dbReference>
<dbReference type="SUPFAM" id="SSF56784">
    <property type="entry name" value="HAD-like"/>
    <property type="match status" value="1"/>
</dbReference>
<dbReference type="GO" id="GO:0046872">
    <property type="term" value="F:metal ion binding"/>
    <property type="evidence" value="ECO:0007669"/>
    <property type="project" value="UniProtKB-KW"/>
</dbReference>
<dbReference type="InterPro" id="IPR036412">
    <property type="entry name" value="HAD-like_sf"/>
</dbReference>
<evidence type="ECO:0000313" key="6">
    <source>
        <dbReference type="Proteomes" id="UP000254537"/>
    </source>
</evidence>
<keyword evidence="2 5" id="KW-0378">Hydrolase</keyword>
<evidence type="ECO:0000256" key="4">
    <source>
        <dbReference type="ARBA" id="ARBA00023277"/>
    </source>
</evidence>
<dbReference type="EMBL" id="CP031337">
    <property type="protein sequence ID" value="AXK39972.1"/>
    <property type="molecule type" value="Genomic_DNA"/>
</dbReference>
<dbReference type="RefSeq" id="WP_115433902.1">
    <property type="nucleotide sequence ID" value="NZ_CP031337.1"/>
</dbReference>
<dbReference type="SFLD" id="SFLDS00003">
    <property type="entry name" value="Haloacid_Dehalogenase"/>
    <property type="match status" value="1"/>
</dbReference>
<dbReference type="InterPro" id="IPR050155">
    <property type="entry name" value="HAD-like_hydrolase_sf"/>
</dbReference>
<organism evidence="5 6">
    <name type="scientific">Crenobacter cavernae</name>
    <dbReference type="NCBI Taxonomy" id="2290923"/>
    <lineage>
        <taxon>Bacteria</taxon>
        <taxon>Pseudomonadati</taxon>
        <taxon>Pseudomonadota</taxon>
        <taxon>Betaproteobacteria</taxon>
        <taxon>Neisseriales</taxon>
        <taxon>Neisseriaceae</taxon>
        <taxon>Crenobacter</taxon>
    </lineage>
</organism>
<dbReference type="Gene3D" id="3.40.50.1000">
    <property type="entry name" value="HAD superfamily/HAD-like"/>
    <property type="match status" value="1"/>
</dbReference>
<evidence type="ECO:0000313" key="5">
    <source>
        <dbReference type="EMBL" id="AXK39972.1"/>
    </source>
</evidence>
<dbReference type="Proteomes" id="UP000254537">
    <property type="component" value="Chromosome"/>
</dbReference>
<keyword evidence="4" id="KW-0119">Carbohydrate metabolism</keyword>
<keyword evidence="3" id="KW-0460">Magnesium</keyword>
<accession>A0A345Y7S0</accession>
<dbReference type="GO" id="GO:0006281">
    <property type="term" value="P:DNA repair"/>
    <property type="evidence" value="ECO:0007669"/>
    <property type="project" value="TreeGrafter"/>
</dbReference>